<name>A0A559IXY9_9BACL</name>
<accession>A0A559IXY9</accession>
<gene>
    <name evidence="1" type="ORF">FPZ44_05190</name>
</gene>
<dbReference type="AlphaFoldDB" id="A0A559IXY9"/>
<dbReference type="EMBL" id="VNJK01000001">
    <property type="protein sequence ID" value="TVX92500.1"/>
    <property type="molecule type" value="Genomic_DNA"/>
</dbReference>
<evidence type="ECO:0000313" key="2">
    <source>
        <dbReference type="Proteomes" id="UP000318102"/>
    </source>
</evidence>
<organism evidence="1 2">
    <name type="scientific">Paenibacillus agilis</name>
    <dbReference type="NCBI Taxonomy" id="3020863"/>
    <lineage>
        <taxon>Bacteria</taxon>
        <taxon>Bacillati</taxon>
        <taxon>Bacillota</taxon>
        <taxon>Bacilli</taxon>
        <taxon>Bacillales</taxon>
        <taxon>Paenibacillaceae</taxon>
        <taxon>Paenibacillus</taxon>
    </lineage>
</organism>
<reference evidence="1 2" key="1">
    <citation type="submission" date="2019-07" db="EMBL/GenBank/DDBJ databases">
        <authorList>
            <person name="Kim J."/>
        </authorList>
    </citation>
    <scope>NUCLEOTIDE SEQUENCE [LARGE SCALE GENOMIC DNA]</scope>
    <source>
        <strain evidence="1 2">N4</strain>
    </source>
</reference>
<dbReference type="OrthoDB" id="2876391at2"/>
<dbReference type="Proteomes" id="UP000318102">
    <property type="component" value="Unassembled WGS sequence"/>
</dbReference>
<sequence>MKLIGSKLEQELKKQLTKSNKSFFKDEEKRSLLEVVRSSYPEMNTAYIIDWIPEQDEDIYKILINDCIIAEIELDRYNIESSPIVITKTISEYLKGLSKQCQIKLAVALELAKQETLKDAE</sequence>
<comment type="caution">
    <text evidence="1">The sequence shown here is derived from an EMBL/GenBank/DDBJ whole genome shotgun (WGS) entry which is preliminary data.</text>
</comment>
<dbReference type="RefSeq" id="WP_144988022.1">
    <property type="nucleotide sequence ID" value="NZ_VNJK01000001.1"/>
</dbReference>
<proteinExistence type="predicted"/>
<keyword evidence="2" id="KW-1185">Reference proteome</keyword>
<evidence type="ECO:0000313" key="1">
    <source>
        <dbReference type="EMBL" id="TVX92500.1"/>
    </source>
</evidence>
<protein>
    <submittedName>
        <fullName evidence="1">Uncharacterized protein</fullName>
    </submittedName>
</protein>